<dbReference type="EMBL" id="BONY01000009">
    <property type="protein sequence ID" value="GIH03811.1"/>
    <property type="molecule type" value="Genomic_DNA"/>
</dbReference>
<sequence>MIEDEAAAVIEAIQYVTLGTVDANGDPWTSPVYFAADGDRFYWVSASDALHSRHLVARPRISVVVFDSTVDPYRGRAVYGIGTARELSDVDSLERAMACYPRRDGRGATEVTFEDVTGESPYRMYEVRVTEAWVLCPRQPGLPCTLHGRTGDHRVEVTLS</sequence>
<dbReference type="InterPro" id="IPR052019">
    <property type="entry name" value="F420H2_bilvrd_red/Heme_oxyg"/>
</dbReference>
<name>A0A8J3Q4Z5_9ACTN</name>
<dbReference type="Proteomes" id="UP000612899">
    <property type="component" value="Unassembled WGS sequence"/>
</dbReference>
<dbReference type="SUPFAM" id="SSF50475">
    <property type="entry name" value="FMN-binding split barrel"/>
    <property type="match status" value="1"/>
</dbReference>
<keyword evidence="4" id="KW-1185">Reference proteome</keyword>
<dbReference type="InterPro" id="IPR011576">
    <property type="entry name" value="Pyridox_Oxase_N"/>
</dbReference>
<dbReference type="RefSeq" id="WP_203907710.1">
    <property type="nucleotide sequence ID" value="NZ_BONY01000009.1"/>
</dbReference>
<dbReference type="Gene3D" id="2.30.110.10">
    <property type="entry name" value="Electron Transport, Fmn-binding Protein, Chain A"/>
    <property type="match status" value="1"/>
</dbReference>
<protein>
    <recommendedName>
        <fullName evidence="2">Pyridoxamine 5'-phosphate oxidase N-terminal domain-containing protein</fullName>
    </recommendedName>
</protein>
<feature type="domain" description="Pyridoxamine 5'-phosphate oxidase N-terminal" evidence="2">
    <location>
        <begin position="2"/>
        <end position="134"/>
    </location>
</feature>
<dbReference type="GO" id="GO:0016627">
    <property type="term" value="F:oxidoreductase activity, acting on the CH-CH group of donors"/>
    <property type="evidence" value="ECO:0007669"/>
    <property type="project" value="TreeGrafter"/>
</dbReference>
<dbReference type="AlphaFoldDB" id="A0A8J3Q4Z5"/>
<comment type="caution">
    <text evidence="3">The sequence shown here is derived from an EMBL/GenBank/DDBJ whole genome shotgun (WGS) entry which is preliminary data.</text>
</comment>
<evidence type="ECO:0000313" key="3">
    <source>
        <dbReference type="EMBL" id="GIH03811.1"/>
    </source>
</evidence>
<proteinExistence type="predicted"/>
<evidence type="ECO:0000313" key="4">
    <source>
        <dbReference type="Proteomes" id="UP000612899"/>
    </source>
</evidence>
<dbReference type="GO" id="GO:0070967">
    <property type="term" value="F:coenzyme F420 binding"/>
    <property type="evidence" value="ECO:0007669"/>
    <property type="project" value="TreeGrafter"/>
</dbReference>
<dbReference type="GO" id="GO:0005829">
    <property type="term" value="C:cytosol"/>
    <property type="evidence" value="ECO:0007669"/>
    <property type="project" value="TreeGrafter"/>
</dbReference>
<keyword evidence="1" id="KW-0560">Oxidoreductase</keyword>
<organism evidence="3 4">
    <name type="scientific">Rhizocola hellebori</name>
    <dbReference type="NCBI Taxonomy" id="1392758"/>
    <lineage>
        <taxon>Bacteria</taxon>
        <taxon>Bacillati</taxon>
        <taxon>Actinomycetota</taxon>
        <taxon>Actinomycetes</taxon>
        <taxon>Micromonosporales</taxon>
        <taxon>Micromonosporaceae</taxon>
        <taxon>Rhizocola</taxon>
    </lineage>
</organism>
<reference evidence="3" key="1">
    <citation type="submission" date="2021-01" db="EMBL/GenBank/DDBJ databases">
        <title>Whole genome shotgun sequence of Rhizocola hellebori NBRC 109834.</title>
        <authorList>
            <person name="Komaki H."/>
            <person name="Tamura T."/>
        </authorList>
    </citation>
    <scope>NUCLEOTIDE SEQUENCE</scope>
    <source>
        <strain evidence="3">NBRC 109834</strain>
    </source>
</reference>
<accession>A0A8J3Q4Z5</accession>
<evidence type="ECO:0000259" key="2">
    <source>
        <dbReference type="Pfam" id="PF01243"/>
    </source>
</evidence>
<dbReference type="PANTHER" id="PTHR35176:SF6">
    <property type="entry name" value="HEME OXYGENASE HI_0854-RELATED"/>
    <property type="match status" value="1"/>
</dbReference>
<dbReference type="Pfam" id="PF01243">
    <property type="entry name" value="PNPOx_N"/>
    <property type="match status" value="1"/>
</dbReference>
<gene>
    <name evidence="3" type="ORF">Rhe02_18780</name>
</gene>
<dbReference type="PANTHER" id="PTHR35176">
    <property type="entry name" value="HEME OXYGENASE HI_0854-RELATED"/>
    <property type="match status" value="1"/>
</dbReference>
<evidence type="ECO:0000256" key="1">
    <source>
        <dbReference type="ARBA" id="ARBA00023002"/>
    </source>
</evidence>
<dbReference type="InterPro" id="IPR012349">
    <property type="entry name" value="Split_barrel_FMN-bd"/>
</dbReference>